<dbReference type="PANTHER" id="PTHR35093:SF3">
    <property type="entry name" value="LONG-CHAIN FATTY ACID TRANSPORT PROTEIN"/>
    <property type="match status" value="1"/>
</dbReference>
<evidence type="ECO:0000256" key="3">
    <source>
        <dbReference type="ARBA" id="ARBA00022452"/>
    </source>
</evidence>
<dbReference type="Proteomes" id="UP000266327">
    <property type="component" value="Unassembled WGS sequence"/>
</dbReference>
<dbReference type="Pfam" id="PF03349">
    <property type="entry name" value="Toluene_X"/>
    <property type="match status" value="1"/>
</dbReference>
<evidence type="ECO:0000256" key="1">
    <source>
        <dbReference type="ARBA" id="ARBA00004571"/>
    </source>
</evidence>
<evidence type="ECO:0000256" key="2">
    <source>
        <dbReference type="ARBA" id="ARBA00008163"/>
    </source>
</evidence>
<proteinExistence type="inferred from homology"/>
<comment type="similarity">
    <text evidence="2">Belongs to the OmpP1/FadL family.</text>
</comment>
<dbReference type="PANTHER" id="PTHR35093">
    <property type="entry name" value="OUTER MEMBRANE PROTEIN NMB0088-RELATED"/>
    <property type="match status" value="1"/>
</dbReference>
<evidence type="ECO:0000313" key="9">
    <source>
        <dbReference type="Proteomes" id="UP000266327"/>
    </source>
</evidence>
<name>A0A3A3FZD7_9BURK</name>
<evidence type="ECO:0000256" key="5">
    <source>
        <dbReference type="ARBA" id="ARBA00022729"/>
    </source>
</evidence>
<keyword evidence="6" id="KW-0472">Membrane</keyword>
<dbReference type="SUPFAM" id="SSF56935">
    <property type="entry name" value="Porins"/>
    <property type="match status" value="1"/>
</dbReference>
<evidence type="ECO:0000256" key="4">
    <source>
        <dbReference type="ARBA" id="ARBA00022692"/>
    </source>
</evidence>
<dbReference type="Gene3D" id="2.40.160.60">
    <property type="entry name" value="Outer membrane protein transport protein (OMPP1/FadL/TodX)"/>
    <property type="match status" value="1"/>
</dbReference>
<dbReference type="GO" id="GO:0009279">
    <property type="term" value="C:cell outer membrane"/>
    <property type="evidence" value="ECO:0007669"/>
    <property type="project" value="UniProtKB-SubCell"/>
</dbReference>
<reference evidence="9" key="1">
    <citation type="submission" date="2018-09" db="EMBL/GenBank/DDBJ databases">
        <authorList>
            <person name="Zhu H."/>
        </authorList>
    </citation>
    <scope>NUCLEOTIDE SEQUENCE [LARGE SCALE GENOMIC DNA]</scope>
    <source>
        <strain evidence="9">K1S02-23</strain>
    </source>
</reference>
<dbReference type="InterPro" id="IPR005017">
    <property type="entry name" value="OMPP1/FadL/TodX"/>
</dbReference>
<organism evidence="8 9">
    <name type="scientific">Noviherbaspirillum sedimenti</name>
    <dbReference type="NCBI Taxonomy" id="2320865"/>
    <lineage>
        <taxon>Bacteria</taxon>
        <taxon>Pseudomonadati</taxon>
        <taxon>Pseudomonadota</taxon>
        <taxon>Betaproteobacteria</taxon>
        <taxon>Burkholderiales</taxon>
        <taxon>Oxalobacteraceae</taxon>
        <taxon>Noviherbaspirillum</taxon>
    </lineage>
</organism>
<dbReference type="EMBL" id="QYUQ01000002">
    <property type="protein sequence ID" value="RJG01523.1"/>
    <property type="molecule type" value="Genomic_DNA"/>
</dbReference>
<evidence type="ECO:0000256" key="6">
    <source>
        <dbReference type="ARBA" id="ARBA00023136"/>
    </source>
</evidence>
<gene>
    <name evidence="8" type="ORF">D3878_07935</name>
</gene>
<keyword evidence="7" id="KW-0998">Cell outer membrane</keyword>
<dbReference type="RefSeq" id="WP_119784971.1">
    <property type="nucleotide sequence ID" value="NZ_QYUQ01000002.1"/>
</dbReference>
<dbReference type="AlphaFoldDB" id="A0A3A3FZD7"/>
<dbReference type="GO" id="GO:0015483">
    <property type="term" value="F:long-chain fatty acid transporting porin activity"/>
    <property type="evidence" value="ECO:0007669"/>
    <property type="project" value="TreeGrafter"/>
</dbReference>
<evidence type="ECO:0000313" key="8">
    <source>
        <dbReference type="EMBL" id="RJG01523.1"/>
    </source>
</evidence>
<keyword evidence="4" id="KW-0812">Transmembrane</keyword>
<dbReference type="OrthoDB" id="19849at2"/>
<keyword evidence="5" id="KW-0732">Signal</keyword>
<protein>
    <submittedName>
        <fullName evidence="8">Transporter</fullName>
    </submittedName>
</protein>
<comment type="subcellular location">
    <subcellularLocation>
        <location evidence="1">Cell outer membrane</location>
        <topology evidence="1">Multi-pass membrane protein</topology>
    </subcellularLocation>
</comment>
<accession>A0A3A3FZD7</accession>
<comment type="caution">
    <text evidence="8">The sequence shown here is derived from an EMBL/GenBank/DDBJ whole genome shotgun (WGS) entry which is preliminary data.</text>
</comment>
<keyword evidence="3" id="KW-1134">Transmembrane beta strand</keyword>
<keyword evidence="9" id="KW-1185">Reference proteome</keyword>
<sequence length="462" mass="48801">MGTSDARFSGALRRKSTTLPLMGAILLLLGSFGPVVPVGTAHASGFALNEMSAAGVANAHAGGAAAAEDLGTIYFNPAGLSRMSGQQFMLVGSAIRTSSKFSNAGSLSALGTAASGGSSDDAGGWAAVPAVYFAMDIAPQLRFGIGLQSPFGLKTDYDAGWVGRYQALKSDMKSVNINPALSYKLSDAVALGAGISAQYVNVELSRAIDFGTVCVASLGPGACAPLGLLPQASDGKATVKGNDWGFGFNLGVLLTPNEATRIGIAYRSRIRHTLSGDASYDKPAGLPAPLAAAPTFTNSGVSADVTLPESLSVSGHFDLNPRWTVMGDVSWMRWSRFQELRIRFANGAADSVTPEQWRNTVRIAVAANYRYNDAWKLRAGLAYDPTPLEEQFRTPRIPDADRTWLGFGAQFKPTPQDAWDFGYAHLFIKDGAIDKTETGAGRLIGNYDSKVDILSVQYSRSF</sequence>
<evidence type="ECO:0000256" key="7">
    <source>
        <dbReference type="ARBA" id="ARBA00023237"/>
    </source>
</evidence>